<dbReference type="PANTHER" id="PTHR22946:SF12">
    <property type="entry name" value="CONIDIAL PIGMENT BIOSYNTHESIS PROTEIN AYG1 (AFU_ORTHOLOGUE AFUA_2G17550)"/>
    <property type="match status" value="1"/>
</dbReference>
<dbReference type="RefSeq" id="WP_120537237.1">
    <property type="nucleotide sequence ID" value="NZ_RAWI01000209.1"/>
</dbReference>
<dbReference type="SUPFAM" id="SSF53474">
    <property type="entry name" value="alpha/beta-Hydrolases"/>
    <property type="match status" value="1"/>
</dbReference>
<dbReference type="Proteomes" id="UP000278907">
    <property type="component" value="Unassembled WGS sequence"/>
</dbReference>
<dbReference type="Gene3D" id="1.20.1440.110">
    <property type="entry name" value="acylaminoacyl peptidase"/>
    <property type="match status" value="1"/>
</dbReference>
<dbReference type="EMBL" id="RAWI01000209">
    <property type="protein sequence ID" value="RKI02489.1"/>
    <property type="molecule type" value="Genomic_DNA"/>
</dbReference>
<organism evidence="1 2">
    <name type="scientific">Corallococcus praedator</name>
    <dbReference type="NCBI Taxonomy" id="2316724"/>
    <lineage>
        <taxon>Bacteria</taxon>
        <taxon>Pseudomonadati</taxon>
        <taxon>Myxococcota</taxon>
        <taxon>Myxococcia</taxon>
        <taxon>Myxococcales</taxon>
        <taxon>Cystobacterineae</taxon>
        <taxon>Myxococcaceae</taxon>
        <taxon>Corallococcus</taxon>
    </lineage>
</organism>
<keyword evidence="2" id="KW-1185">Reference proteome</keyword>
<evidence type="ECO:0008006" key="3">
    <source>
        <dbReference type="Google" id="ProtNLM"/>
    </source>
</evidence>
<name>A0ABX9QF50_9BACT</name>
<dbReference type="InterPro" id="IPR029058">
    <property type="entry name" value="AB_hydrolase_fold"/>
</dbReference>
<proteinExistence type="predicted"/>
<comment type="caution">
    <text evidence="1">The sequence shown here is derived from an EMBL/GenBank/DDBJ whole genome shotgun (WGS) entry which is preliminary data.</text>
</comment>
<reference evidence="1 2" key="1">
    <citation type="submission" date="2018-09" db="EMBL/GenBank/DDBJ databases">
        <authorList>
            <person name="Livingstone P.G."/>
            <person name="Whitworth D.E."/>
        </authorList>
    </citation>
    <scope>NUCLEOTIDE SEQUENCE [LARGE SCALE GENOMIC DNA]</scope>
    <source>
        <strain evidence="1 2">CA031B</strain>
    </source>
</reference>
<dbReference type="InterPro" id="IPR050261">
    <property type="entry name" value="FrsA_esterase"/>
</dbReference>
<dbReference type="Gene3D" id="3.40.50.1820">
    <property type="entry name" value="alpha/beta hydrolase"/>
    <property type="match status" value="1"/>
</dbReference>
<sequence length="402" mass="44947">MKRYFEDEGFEFARLSLLGASYRGLSDVGEVLVTLDRIPDGDREAWVREFTALAERLEEQAHASAVARHHISARSAYLRASTYFDEASSCAPGTSDPERFSTLWRRHRECWDEATTRFEPPVERVAIPYEGTRLEGYFFRPAHRSAAPRPTLILNNGSDGPVTSMWKDGGAAALERGWNALAFDGPGQGAALHRQKLAFRPDWERVITPVVDWLLTWPDVDPRRIVLQGVSQAGYMVPRAVAFEHRIAAAIADPGVLRVGDSWTAHLPPELKLLLDANEQEAFDGYLAMGLRQSPSEQAGLMWRMAPYGTQSPFEAFKAAEAMRLDAETLAKIECPVLITSPDHEQFWPGQSEELHTALGSSTLSRFTEDEGASWHCEPAAMALRDERVFDWLEHTLHTGTA</sequence>
<evidence type="ECO:0000313" key="2">
    <source>
        <dbReference type="Proteomes" id="UP000278907"/>
    </source>
</evidence>
<protein>
    <recommendedName>
        <fullName evidence="3">Alpha/beta hydrolase</fullName>
    </recommendedName>
</protein>
<accession>A0ABX9QF50</accession>
<dbReference type="PANTHER" id="PTHR22946">
    <property type="entry name" value="DIENELACTONE HYDROLASE DOMAIN-CONTAINING PROTEIN-RELATED"/>
    <property type="match status" value="1"/>
</dbReference>
<gene>
    <name evidence="1" type="ORF">D7Y13_24500</name>
</gene>
<evidence type="ECO:0000313" key="1">
    <source>
        <dbReference type="EMBL" id="RKI02489.1"/>
    </source>
</evidence>